<protein>
    <submittedName>
        <fullName evidence="3">Glycosyltransferase family 2 protein</fullName>
    </submittedName>
</protein>
<dbReference type="Gene3D" id="3.90.550.10">
    <property type="entry name" value="Spore Coat Polysaccharide Biosynthesis Protein SpsA, Chain A"/>
    <property type="match status" value="1"/>
</dbReference>
<name>A0ABT0LCZ1_9GAMM</name>
<reference evidence="3 4" key="1">
    <citation type="submission" date="2022-01" db="EMBL/GenBank/DDBJ databases">
        <title>Whole genome-based taxonomy of the Shewanellaceae.</title>
        <authorList>
            <person name="Martin-Rodriguez A.J."/>
        </authorList>
    </citation>
    <scope>NUCLEOTIDE SEQUENCE [LARGE SCALE GENOMIC DNA]</scope>
    <source>
        <strain evidence="3 4">DSM 17177</strain>
    </source>
</reference>
<accession>A0ABT0LCZ1</accession>
<keyword evidence="4" id="KW-1185">Reference proteome</keyword>
<dbReference type="InterPro" id="IPR029044">
    <property type="entry name" value="Nucleotide-diphossugar_trans"/>
</dbReference>
<sequence length="493" mass="58121">MLNYLKSQQILRWYLLLLPTLWSILFLANFLWNINPQAGNYFALFIWGLQAIMMLLMMLASGYFFTKMLIEDKKIITQQEKANTKHLIILPCYKEPIEVINQSLTYLLNQTINTKNNVILIVSFEEKSPQLEESRQFLLETYQEQFYFFNICVHPENITKEIPGKCSNERFAVKYALSILDKKNCEFTVNNTLITVMDSDTLLHRRYLEYIANDFERQGQTRGFNIIWQAALFYNWNLNHSSFFTRITALFRSIWMIGFNIPFQVHSMSVYSSSLKLCIDNDFFDPTYQMEDMHYFVSSMNTRMGKVKLHPIYLPVICGPTSGENWQEELSEWHRQAKRWSIGAFEIFHYICTKAPNMGLMITARLALTLTLLYGLFQSIIFFATLIAIPVLHHYQQTADAQLWYIFGMIPWLFIIWVFCIDRLFVHFFNLEKEKVGLFRNILHIFLTPFVLLSYNLVSFFSLHILAIRGKSVCKHDPSEKSNLAKFKQNSPK</sequence>
<evidence type="ECO:0000259" key="2">
    <source>
        <dbReference type="Pfam" id="PF13632"/>
    </source>
</evidence>
<evidence type="ECO:0000256" key="1">
    <source>
        <dbReference type="SAM" id="Phobius"/>
    </source>
</evidence>
<proteinExistence type="predicted"/>
<gene>
    <name evidence="3" type="ORF">L2764_12045</name>
</gene>
<feature type="transmembrane region" description="Helical" evidence="1">
    <location>
        <begin position="12"/>
        <end position="32"/>
    </location>
</feature>
<keyword evidence="1" id="KW-0812">Transmembrane</keyword>
<dbReference type="RefSeq" id="WP_248940494.1">
    <property type="nucleotide sequence ID" value="NZ_JAKIKS010000042.1"/>
</dbReference>
<evidence type="ECO:0000313" key="3">
    <source>
        <dbReference type="EMBL" id="MCL1125185.1"/>
    </source>
</evidence>
<keyword evidence="1" id="KW-0472">Membrane</keyword>
<dbReference type="PANTHER" id="PTHR36851">
    <property type="entry name" value="UNNAMED PRODUCT"/>
    <property type="match status" value="1"/>
</dbReference>
<feature type="domain" description="Glycosyltransferase 2-like" evidence="2">
    <location>
        <begin position="193"/>
        <end position="414"/>
    </location>
</feature>
<organism evidence="3 4">
    <name type="scientific">Shewanella surugensis</name>
    <dbReference type="NCBI Taxonomy" id="212020"/>
    <lineage>
        <taxon>Bacteria</taxon>
        <taxon>Pseudomonadati</taxon>
        <taxon>Pseudomonadota</taxon>
        <taxon>Gammaproteobacteria</taxon>
        <taxon>Alteromonadales</taxon>
        <taxon>Shewanellaceae</taxon>
        <taxon>Shewanella</taxon>
    </lineage>
</organism>
<dbReference type="Proteomes" id="UP001203423">
    <property type="component" value="Unassembled WGS sequence"/>
</dbReference>
<dbReference type="EMBL" id="JAKIKS010000042">
    <property type="protein sequence ID" value="MCL1125185.1"/>
    <property type="molecule type" value="Genomic_DNA"/>
</dbReference>
<dbReference type="InterPro" id="IPR001173">
    <property type="entry name" value="Glyco_trans_2-like"/>
</dbReference>
<keyword evidence="1" id="KW-1133">Transmembrane helix</keyword>
<dbReference type="PANTHER" id="PTHR36851:SF1">
    <property type="entry name" value="GLYCO_TRANS_2-LIKE DOMAIN-CONTAINING PROTEIN"/>
    <property type="match status" value="1"/>
</dbReference>
<evidence type="ECO:0000313" key="4">
    <source>
        <dbReference type="Proteomes" id="UP001203423"/>
    </source>
</evidence>
<feature type="transmembrane region" description="Helical" evidence="1">
    <location>
        <begin position="403"/>
        <end position="421"/>
    </location>
</feature>
<comment type="caution">
    <text evidence="3">The sequence shown here is derived from an EMBL/GenBank/DDBJ whole genome shotgun (WGS) entry which is preliminary data.</text>
</comment>
<dbReference type="Pfam" id="PF13632">
    <property type="entry name" value="Glyco_trans_2_3"/>
    <property type="match status" value="1"/>
</dbReference>
<feature type="transmembrane region" description="Helical" evidence="1">
    <location>
        <begin position="366"/>
        <end position="391"/>
    </location>
</feature>
<feature type="transmembrane region" description="Helical" evidence="1">
    <location>
        <begin position="442"/>
        <end position="467"/>
    </location>
</feature>
<dbReference type="SUPFAM" id="SSF53448">
    <property type="entry name" value="Nucleotide-diphospho-sugar transferases"/>
    <property type="match status" value="1"/>
</dbReference>
<feature type="transmembrane region" description="Helical" evidence="1">
    <location>
        <begin position="44"/>
        <end position="65"/>
    </location>
</feature>